<evidence type="ECO:0000313" key="8">
    <source>
        <dbReference type="RefSeq" id="XP_006823008.1"/>
    </source>
</evidence>
<accession>A0ABM0MSL7</accession>
<sequence>MSAVFASTLESVGDYYACAHLSGAPPPPSHAFTRGLGVEGIGVFIAGMWGCLGVTSYSQNNGAISVTRVGNRRVIQWLSLILFLMAIVGKLAAIIASIPIPIIGGLLWITSGTIISIGVASLQHCNMNSSRTLAIFGTAIMTALIVPQYLTQNPEVIDTGTQEERGLMAYRKLDAETITKLGLRGSMTTYDLPFGMSYIKKWKWTRYIPFCPTFLKKD</sequence>
<evidence type="ECO:0000256" key="5">
    <source>
        <dbReference type="ARBA" id="ARBA00023136"/>
    </source>
</evidence>
<proteinExistence type="inferred from homology"/>
<organism evidence="7 8">
    <name type="scientific">Saccoglossus kowalevskii</name>
    <name type="common">Acorn worm</name>
    <dbReference type="NCBI Taxonomy" id="10224"/>
    <lineage>
        <taxon>Eukaryota</taxon>
        <taxon>Metazoa</taxon>
        <taxon>Hemichordata</taxon>
        <taxon>Enteropneusta</taxon>
        <taxon>Harrimaniidae</taxon>
        <taxon>Saccoglossus</taxon>
    </lineage>
</organism>
<dbReference type="PANTHER" id="PTHR11119">
    <property type="entry name" value="XANTHINE-URACIL / VITAMIN C PERMEASE FAMILY MEMBER"/>
    <property type="match status" value="1"/>
</dbReference>
<evidence type="ECO:0000256" key="1">
    <source>
        <dbReference type="ARBA" id="ARBA00004141"/>
    </source>
</evidence>
<comment type="subcellular location">
    <subcellularLocation>
        <location evidence="1">Membrane</location>
        <topology evidence="1">Multi-pass membrane protein</topology>
    </subcellularLocation>
</comment>
<evidence type="ECO:0000313" key="7">
    <source>
        <dbReference type="Proteomes" id="UP000694865"/>
    </source>
</evidence>
<protein>
    <submittedName>
        <fullName evidence="8">Solute carrier family 23 member 1-like</fullName>
    </submittedName>
</protein>
<feature type="transmembrane region" description="Helical" evidence="6">
    <location>
        <begin position="36"/>
        <end position="57"/>
    </location>
</feature>
<keyword evidence="3 6" id="KW-0812">Transmembrane</keyword>
<feature type="transmembrane region" description="Helical" evidence="6">
    <location>
        <begin position="102"/>
        <end position="120"/>
    </location>
</feature>
<comment type="similarity">
    <text evidence="2">Belongs to the nucleobase:cation symporter-2 (NCS2) (TC 2.A.40) family.</text>
</comment>
<dbReference type="RefSeq" id="XP_006823008.1">
    <property type="nucleotide sequence ID" value="XM_006822945.1"/>
</dbReference>
<gene>
    <name evidence="8" type="primary">LOC102810331</name>
</gene>
<evidence type="ECO:0000256" key="6">
    <source>
        <dbReference type="SAM" id="Phobius"/>
    </source>
</evidence>
<feature type="transmembrane region" description="Helical" evidence="6">
    <location>
        <begin position="132"/>
        <end position="150"/>
    </location>
</feature>
<keyword evidence="4 6" id="KW-1133">Transmembrane helix</keyword>
<reference evidence="8" key="1">
    <citation type="submission" date="2025-08" db="UniProtKB">
        <authorList>
            <consortium name="RefSeq"/>
        </authorList>
    </citation>
    <scope>IDENTIFICATION</scope>
    <source>
        <tissue evidence="8">Testes</tissue>
    </source>
</reference>
<evidence type="ECO:0000256" key="2">
    <source>
        <dbReference type="ARBA" id="ARBA00008821"/>
    </source>
</evidence>
<name>A0ABM0MSL7_SACKO</name>
<feature type="transmembrane region" description="Helical" evidence="6">
    <location>
        <begin position="77"/>
        <end position="96"/>
    </location>
</feature>
<dbReference type="InterPro" id="IPR006043">
    <property type="entry name" value="NCS2"/>
</dbReference>
<dbReference type="Pfam" id="PF00860">
    <property type="entry name" value="Xan_ur_permease"/>
    <property type="match status" value="1"/>
</dbReference>
<keyword evidence="7" id="KW-1185">Reference proteome</keyword>
<evidence type="ECO:0000256" key="3">
    <source>
        <dbReference type="ARBA" id="ARBA00022692"/>
    </source>
</evidence>
<evidence type="ECO:0000256" key="4">
    <source>
        <dbReference type="ARBA" id="ARBA00022989"/>
    </source>
</evidence>
<keyword evidence="5 6" id="KW-0472">Membrane</keyword>
<dbReference type="Proteomes" id="UP000694865">
    <property type="component" value="Unplaced"/>
</dbReference>
<dbReference type="GeneID" id="102810331"/>